<protein>
    <recommendedName>
        <fullName evidence="5">Alpha/beta hydrolase</fullName>
    </recommendedName>
</protein>
<dbReference type="EMBL" id="CP046161">
    <property type="protein sequence ID" value="QKO29655.1"/>
    <property type="molecule type" value="Genomic_DNA"/>
</dbReference>
<dbReference type="AlphaFoldDB" id="A0A859DSA3"/>
<evidence type="ECO:0000313" key="1">
    <source>
        <dbReference type="EMBL" id="QKN23672.1"/>
    </source>
</evidence>
<gene>
    <name evidence="1" type="ORF">GJQ69_03770</name>
    <name evidence="2" type="ORF">GKP14_00600</name>
</gene>
<reference evidence="2" key="3">
    <citation type="journal article" date="2022" name="Int. J. Syst. Evol. Microbiol.">
        <title>Caproicibacterium lactatifermentans sp. nov., isolated from pit clay used for the production of Chinese strong aroma-type liquor.</title>
        <authorList>
            <person name="Wang H."/>
            <person name="Gu Y."/>
            <person name="Zhao D."/>
            <person name="Qiao Z."/>
            <person name="Zheng J."/>
            <person name="Gao J."/>
            <person name="Ren C."/>
            <person name="Xu Y."/>
        </authorList>
    </citation>
    <scope>NUCLEOTIDE SEQUENCE</scope>
    <source>
        <strain evidence="2">JNU-WLY1368</strain>
    </source>
</reference>
<dbReference type="InterPro" id="IPR029058">
    <property type="entry name" value="AB_hydrolase_fold"/>
</dbReference>
<organism evidence="1 3">
    <name type="scientific">Caproicibacterium lactatifermentans</name>
    <dbReference type="NCBI Taxonomy" id="2666138"/>
    <lineage>
        <taxon>Bacteria</taxon>
        <taxon>Bacillati</taxon>
        <taxon>Bacillota</taxon>
        <taxon>Clostridia</taxon>
        <taxon>Eubacteriales</taxon>
        <taxon>Oscillospiraceae</taxon>
        <taxon>Caproicibacterium</taxon>
    </lineage>
</organism>
<dbReference type="Proteomes" id="UP000501316">
    <property type="component" value="Chromosome"/>
</dbReference>
<dbReference type="EMBL" id="CP046051">
    <property type="protein sequence ID" value="QKN23672.1"/>
    <property type="molecule type" value="Genomic_DNA"/>
</dbReference>
<name>A0A859DSA3_9FIRM</name>
<evidence type="ECO:0000313" key="4">
    <source>
        <dbReference type="Proteomes" id="UP000509623"/>
    </source>
</evidence>
<dbReference type="Gene3D" id="3.40.50.1820">
    <property type="entry name" value="alpha/beta hydrolase"/>
    <property type="match status" value="1"/>
</dbReference>
<evidence type="ECO:0000313" key="3">
    <source>
        <dbReference type="Proteomes" id="UP000501316"/>
    </source>
</evidence>
<keyword evidence="4" id="KW-1185">Reference proteome</keyword>
<evidence type="ECO:0000313" key="2">
    <source>
        <dbReference type="EMBL" id="QKO29655.1"/>
    </source>
</evidence>
<reference evidence="3 4" key="1">
    <citation type="submission" date="2019-11" db="EMBL/GenBank/DDBJ databases">
        <authorList>
            <person name="Ren C."/>
            <person name="Wang H."/>
            <person name="Xu Y."/>
        </authorList>
    </citation>
    <scope>NUCLEOTIDE SEQUENCE [LARGE SCALE GENOMIC DNA]</scope>
    <source>
        <strain evidence="4">JNU-WLY1368</strain>
        <strain evidence="1 3">LBM 19010</strain>
    </source>
</reference>
<sequence length="236" mass="26657">MEKPEEKKAFGSAFGTVWRFESRQSVLLPRQQPERMEKQLAVFFPGTGYSCDQPLLYYARRAAEQAGCDVLPLTYQVVLDRNCRNMTQEIQHCLSQALHAAGEALRAVFRRQPYRELFFFSKSFGTVVAGGLERRLTGKKVHQFFLTPLEATLPYMQAHPCFAASGTADSWVTTEIQQKMQHTASVQMYLFPGANHSLEIPGNVAASVQNMQLLLEAYTAFLCGNHRNNRKDTGNI</sequence>
<dbReference type="Proteomes" id="UP000509623">
    <property type="component" value="Chromosome"/>
</dbReference>
<accession>A0A859DSA3</accession>
<proteinExistence type="predicted"/>
<dbReference type="SUPFAM" id="SSF53474">
    <property type="entry name" value="alpha/beta-Hydrolases"/>
    <property type="match status" value="1"/>
</dbReference>
<evidence type="ECO:0008006" key="5">
    <source>
        <dbReference type="Google" id="ProtNLM"/>
    </source>
</evidence>
<reference evidence="2" key="2">
    <citation type="journal article" date="2021" name="Appl. Environ. Microbiol.">
        <title>Adaptability of a Caproate-Producing Bacterium Contributes to Its Dominance in an Anaerobic Fermentation System.</title>
        <authorList>
            <person name="Wang H."/>
            <person name="Gu Y."/>
            <person name="Zhou W."/>
            <person name="Zhao D."/>
            <person name="Qiao Z."/>
            <person name="Zheng J."/>
            <person name="Gao J."/>
            <person name="Chen X."/>
            <person name="Ren C."/>
            <person name="Xu Y."/>
        </authorList>
    </citation>
    <scope>NUCLEOTIDE SEQUENCE</scope>
    <source>
        <strain evidence="2">JNU-WLY1368</strain>
    </source>
</reference>
<dbReference type="KEGG" id="clf:GJQ69_03770"/>
<dbReference type="RefSeq" id="WP_086035978.1">
    <property type="nucleotide sequence ID" value="NZ_CP046051.1"/>
</dbReference>